<dbReference type="OrthoDB" id="202667at2157"/>
<evidence type="ECO:0008006" key="4">
    <source>
        <dbReference type="Google" id="ProtNLM"/>
    </source>
</evidence>
<evidence type="ECO:0000313" key="2">
    <source>
        <dbReference type="EMBL" id="SEO24342.1"/>
    </source>
</evidence>
<dbReference type="InterPro" id="IPR006311">
    <property type="entry name" value="TAT_signal"/>
</dbReference>
<keyword evidence="3" id="KW-1185">Reference proteome</keyword>
<accession>A0A1H8N454</accession>
<evidence type="ECO:0000313" key="3">
    <source>
        <dbReference type="Proteomes" id="UP000199126"/>
    </source>
</evidence>
<evidence type="ECO:0000256" key="1">
    <source>
        <dbReference type="SAM" id="MobiDB-lite"/>
    </source>
</evidence>
<organism evidence="2 3">
    <name type="scientific">Halogranum amylolyticum</name>
    <dbReference type="NCBI Taxonomy" id="660520"/>
    <lineage>
        <taxon>Archaea</taxon>
        <taxon>Methanobacteriati</taxon>
        <taxon>Methanobacteriota</taxon>
        <taxon>Stenosarchaea group</taxon>
        <taxon>Halobacteria</taxon>
        <taxon>Halobacteriales</taxon>
        <taxon>Haloferacaceae</taxon>
    </lineage>
</organism>
<dbReference type="AlphaFoldDB" id="A0A1H8N454"/>
<dbReference type="InterPro" id="IPR006626">
    <property type="entry name" value="PbH1"/>
</dbReference>
<gene>
    <name evidence="2" type="ORF">SAMN04487948_101293</name>
</gene>
<feature type="compositionally biased region" description="Acidic residues" evidence="1">
    <location>
        <begin position="441"/>
        <end position="454"/>
    </location>
</feature>
<sequence length="715" mass="75858">MVRDRTGHSSLSRRTLLGSVGLTCLSAVAGSSVVAAAESDYGTVVDIEEAGADSGGEDPIDDVFDDVKGDDTLVTFPPGTYKANRLIIYGLTNFAMVGEGDVTLVPGENYDTDLWLAGAETRDVRIENFTFDHRGDDVTPKVDIGVEDGLVVRDVTKVGSHDAGGPSTALDIYGGGSALLERFVATDGGKSVGVYAGGDGSLTVRDCRIERFDDNGLYVSNLGGSVTVDGGTYRNNNVSQIRVGSPNTVVRDADIAVDEPLPVAGDDVRNMRGVRIADGPGPVSIENCDITMKNSEGTGAIVGAYSGGSFTVTDTRIHVGADYTTIGSDGSRTSYAVFVDDATTTDPGTRTFDGVSVTGGGTYRSAMRFRRDGNTIRNCCIEQSGTGRDGIVFESSTDNVVIDSTIDVTDDPVREIEGSSVATDGIATSGSCPLPSNAGGDDGDDGVEPGDEFPGETGSVRTDQANRGEWHSVSLQGGYDDPVAVATPLSSEGPHPCDVRLQNVGSDGFDFQLEEWLYLDGDHWTETAHYLVLDGDVTSLGGLPATVGTVDTNHRFSDVAFEQSFGTTPVVLSQSQTCVGSDPIVTRPANVSAEGFDVRVQEEDGEEHGGYHYVETVGYVAVEPGTGTVDGREFEVGRTPEAVDEDWYTIEFENDYEEPRFLADVQTYNGWNSVVVRYRNLTSDSVEVRLQEEQSEDAETGHDNERLGFVVVESA</sequence>
<dbReference type="SUPFAM" id="SSF51126">
    <property type="entry name" value="Pectin lyase-like"/>
    <property type="match status" value="2"/>
</dbReference>
<dbReference type="PROSITE" id="PS51318">
    <property type="entry name" value="TAT"/>
    <property type="match status" value="1"/>
</dbReference>
<dbReference type="Gene3D" id="2.160.20.10">
    <property type="entry name" value="Single-stranded right-handed beta-helix, Pectin lyase-like"/>
    <property type="match status" value="1"/>
</dbReference>
<dbReference type="Proteomes" id="UP000199126">
    <property type="component" value="Unassembled WGS sequence"/>
</dbReference>
<dbReference type="InterPro" id="IPR012334">
    <property type="entry name" value="Pectin_lyas_fold"/>
</dbReference>
<reference evidence="3" key="1">
    <citation type="submission" date="2016-10" db="EMBL/GenBank/DDBJ databases">
        <authorList>
            <person name="Varghese N."/>
            <person name="Submissions S."/>
        </authorList>
    </citation>
    <scope>NUCLEOTIDE SEQUENCE [LARGE SCALE GENOMIC DNA]</scope>
    <source>
        <strain evidence="3">CGMCC 1.10121</strain>
    </source>
</reference>
<dbReference type="SMART" id="SM00710">
    <property type="entry name" value="PbH1"/>
    <property type="match status" value="5"/>
</dbReference>
<feature type="region of interest" description="Disordered" evidence="1">
    <location>
        <begin position="423"/>
        <end position="467"/>
    </location>
</feature>
<proteinExistence type="predicted"/>
<dbReference type="EMBL" id="FODV01000001">
    <property type="protein sequence ID" value="SEO24342.1"/>
    <property type="molecule type" value="Genomic_DNA"/>
</dbReference>
<dbReference type="RefSeq" id="WP_211609041.1">
    <property type="nucleotide sequence ID" value="NZ_FODV01000001.1"/>
</dbReference>
<protein>
    <recommendedName>
        <fullName evidence="4">Right handed beta helix region</fullName>
    </recommendedName>
</protein>
<dbReference type="InterPro" id="IPR011050">
    <property type="entry name" value="Pectin_lyase_fold/virulence"/>
</dbReference>
<name>A0A1H8N454_9EURY</name>